<keyword evidence="7 10" id="KW-0456">Lyase</keyword>
<feature type="domain" description="Diphosphomevalonate decarboxylase-like N-terminal" evidence="9">
    <location>
        <begin position="29"/>
        <end position="184"/>
    </location>
</feature>
<evidence type="ECO:0000259" key="8">
    <source>
        <dbReference type="Pfam" id="PF18376"/>
    </source>
</evidence>
<dbReference type="GO" id="GO:0005524">
    <property type="term" value="F:ATP binding"/>
    <property type="evidence" value="ECO:0007669"/>
    <property type="project" value="UniProtKB-KW"/>
</dbReference>
<comment type="caution">
    <text evidence="10">The sequence shown here is derived from an EMBL/GenBank/DDBJ whole genome shotgun (WGS) entry which is preliminary data.</text>
</comment>
<dbReference type="SUPFAM" id="SSF55060">
    <property type="entry name" value="GHMP Kinase, C-terminal domain"/>
    <property type="match status" value="1"/>
</dbReference>
<keyword evidence="3" id="KW-0444">Lipid biosynthesis</keyword>
<dbReference type="InterPro" id="IPR029765">
    <property type="entry name" value="Mev_diP_decarb"/>
</dbReference>
<dbReference type="Gene3D" id="3.30.230.10">
    <property type="match status" value="1"/>
</dbReference>
<evidence type="ECO:0000256" key="3">
    <source>
        <dbReference type="ARBA" id="ARBA00022516"/>
    </source>
</evidence>
<proteinExistence type="inferred from homology"/>
<keyword evidence="6" id="KW-0443">Lipid metabolism</keyword>
<evidence type="ECO:0000256" key="4">
    <source>
        <dbReference type="ARBA" id="ARBA00022741"/>
    </source>
</evidence>
<dbReference type="GO" id="GO:0004163">
    <property type="term" value="F:diphosphomevalonate decarboxylase activity"/>
    <property type="evidence" value="ECO:0007669"/>
    <property type="project" value="UniProtKB-EC"/>
</dbReference>
<reference evidence="10" key="1">
    <citation type="submission" date="2019-02" db="EMBL/GenBank/DDBJ databases">
        <title>A novel Candidatus Liberibacter species associated with the New Zealand native fuchsia psyllid, Ctenarytaina fuchsiae.</title>
        <authorList>
            <person name="Thompson S.M."/>
            <person name="Jorgensen N."/>
            <person name="David C."/>
            <person name="Bulman S.R."/>
            <person name="Smith G.R."/>
        </authorList>
    </citation>
    <scope>NUCLEOTIDE SEQUENCE</scope>
    <source>
        <strain evidence="10">Oxford</strain>
    </source>
</reference>
<keyword evidence="4" id="KW-0547">Nucleotide-binding</keyword>
<dbReference type="EC" id="4.1.1.33" evidence="2"/>
<name>A0A937AEP2_9HYPH</name>
<evidence type="ECO:0000256" key="7">
    <source>
        <dbReference type="ARBA" id="ARBA00023239"/>
    </source>
</evidence>
<dbReference type="InterPro" id="IPR036554">
    <property type="entry name" value="GHMP_kinase_C_sf"/>
</dbReference>
<evidence type="ECO:0000256" key="1">
    <source>
        <dbReference type="ARBA" id="ARBA00008831"/>
    </source>
</evidence>
<gene>
    <name evidence="10" type="primary">mvaD</name>
    <name evidence="10" type="ORF">EU981_02895</name>
</gene>
<sequence>MSHSLRHILRLYLGDCSPQMNAHSSAFVPSNIALCKYWGKRDKQLNLPITNSLSLSLGLLGTFTQITAIDAQEDRVLLNGCSVPPQSPFFKKTIAFCDLFRQFGEVRFLIETVNNIPTKAGLASSASGFAALTLALFRFYSIPERPETLSRVARLGSGSACRSFYRGFSEWICGTDPNGMDSFAIPFKHDWINLRIGLLKLIQIEKKWGSREAMEITRHHSPFFKQWIQQNYGDLVNLKQAIINQDLVQLGEITEHNALTMHATMIASYPTILYWQEETITGIKRIWKAREESIPVYFTLDAGPNLKLLFTQESEKIIKQKFPEITVINPLDSPDL</sequence>
<dbReference type="PIRSF" id="PIRSF015950">
    <property type="entry name" value="Mev_P_decrbx"/>
    <property type="match status" value="1"/>
</dbReference>
<dbReference type="InterPro" id="IPR020568">
    <property type="entry name" value="Ribosomal_Su5_D2-typ_SF"/>
</dbReference>
<dbReference type="AlphaFoldDB" id="A0A937AEP2"/>
<evidence type="ECO:0000256" key="5">
    <source>
        <dbReference type="ARBA" id="ARBA00022840"/>
    </source>
</evidence>
<dbReference type="EMBL" id="SEOL01000004">
    <property type="protein sequence ID" value="MBL0849019.1"/>
    <property type="molecule type" value="Genomic_DNA"/>
</dbReference>
<dbReference type="Gene3D" id="3.30.70.890">
    <property type="entry name" value="GHMP kinase, C-terminal domain"/>
    <property type="match status" value="1"/>
</dbReference>
<dbReference type="Pfam" id="PF18376">
    <property type="entry name" value="MDD_C"/>
    <property type="match status" value="1"/>
</dbReference>
<comment type="similarity">
    <text evidence="1">Belongs to the diphosphomevalonate decarboxylase family.</text>
</comment>
<organism evidence="10 11">
    <name type="scientific">Candidatus Liberibacter ctenarytainae</name>
    <dbReference type="NCBI Taxonomy" id="2020335"/>
    <lineage>
        <taxon>Bacteria</taxon>
        <taxon>Pseudomonadati</taxon>
        <taxon>Pseudomonadota</taxon>
        <taxon>Alphaproteobacteria</taxon>
        <taxon>Hyphomicrobiales</taxon>
        <taxon>Rhizobiaceae</taxon>
        <taxon>Liberibacter</taxon>
    </lineage>
</organism>
<evidence type="ECO:0000259" key="9">
    <source>
        <dbReference type="Pfam" id="PF22700"/>
    </source>
</evidence>
<keyword evidence="5" id="KW-0067">ATP-binding</keyword>
<dbReference type="InterPro" id="IPR005935">
    <property type="entry name" value="Mev_decarb"/>
</dbReference>
<accession>A0A937AEP2</accession>
<dbReference type="InterPro" id="IPR053859">
    <property type="entry name" value="MVD-like_N"/>
</dbReference>
<evidence type="ECO:0000313" key="11">
    <source>
        <dbReference type="Proteomes" id="UP000736856"/>
    </source>
</evidence>
<dbReference type="Proteomes" id="UP000736856">
    <property type="component" value="Unassembled WGS sequence"/>
</dbReference>
<dbReference type="GO" id="GO:0005829">
    <property type="term" value="C:cytosol"/>
    <property type="evidence" value="ECO:0007669"/>
    <property type="project" value="InterPro"/>
</dbReference>
<dbReference type="InterPro" id="IPR014721">
    <property type="entry name" value="Ribsml_uS5_D2-typ_fold_subgr"/>
</dbReference>
<evidence type="ECO:0000256" key="2">
    <source>
        <dbReference type="ARBA" id="ARBA00012296"/>
    </source>
</evidence>
<dbReference type="GO" id="GO:0019287">
    <property type="term" value="P:isopentenyl diphosphate biosynthetic process, mevalonate pathway"/>
    <property type="evidence" value="ECO:0007669"/>
    <property type="project" value="InterPro"/>
</dbReference>
<dbReference type="InterPro" id="IPR041431">
    <property type="entry name" value="Mvd1_C"/>
</dbReference>
<dbReference type="NCBIfam" id="TIGR01240">
    <property type="entry name" value="mevDPdecarb"/>
    <property type="match status" value="1"/>
</dbReference>
<protein>
    <recommendedName>
        <fullName evidence="2">diphosphomevalonate decarboxylase</fullName>
        <ecNumber evidence="2">4.1.1.33</ecNumber>
    </recommendedName>
</protein>
<dbReference type="PANTHER" id="PTHR10977">
    <property type="entry name" value="DIPHOSPHOMEVALONATE DECARBOXYLASE"/>
    <property type="match status" value="1"/>
</dbReference>
<dbReference type="SUPFAM" id="SSF54211">
    <property type="entry name" value="Ribosomal protein S5 domain 2-like"/>
    <property type="match status" value="1"/>
</dbReference>
<dbReference type="Pfam" id="PF22700">
    <property type="entry name" value="MVD-like_N"/>
    <property type="match status" value="1"/>
</dbReference>
<dbReference type="PANTHER" id="PTHR10977:SF3">
    <property type="entry name" value="DIPHOSPHOMEVALONATE DECARBOXYLASE"/>
    <property type="match status" value="1"/>
</dbReference>
<evidence type="ECO:0000313" key="10">
    <source>
        <dbReference type="EMBL" id="MBL0849019.1"/>
    </source>
</evidence>
<evidence type="ECO:0000256" key="6">
    <source>
        <dbReference type="ARBA" id="ARBA00023098"/>
    </source>
</evidence>
<feature type="domain" description="Mvd1 C-terminal" evidence="8">
    <location>
        <begin position="205"/>
        <end position="316"/>
    </location>
</feature>